<evidence type="ECO:0008006" key="4">
    <source>
        <dbReference type="Google" id="ProtNLM"/>
    </source>
</evidence>
<dbReference type="EMBL" id="AP028913">
    <property type="protein sequence ID" value="BES94244.1"/>
    <property type="molecule type" value="Genomic_DNA"/>
</dbReference>
<proteinExistence type="predicted"/>
<feature type="region of interest" description="Disordered" evidence="1">
    <location>
        <begin position="1"/>
        <end position="40"/>
    </location>
</feature>
<reference evidence="2 3" key="1">
    <citation type="submission" date="2023-09" db="EMBL/GenBank/DDBJ databases">
        <title>Nesidiocoris tenuis whole genome shotgun sequence.</title>
        <authorList>
            <person name="Shibata T."/>
            <person name="Shimoda M."/>
            <person name="Kobayashi T."/>
            <person name="Uehara T."/>
        </authorList>
    </citation>
    <scope>NUCLEOTIDE SEQUENCE [LARGE SCALE GENOMIC DNA]</scope>
    <source>
        <strain evidence="2 3">Japan</strain>
    </source>
</reference>
<sequence length="78" mass="9073">MIQGKNRTGEMTAMGRSYFWDGSSESEPSRGPQERQEQTLTCRTCPTASVTVHQPYKHRNHVHCHRVQVLHRRDHDSN</sequence>
<organism evidence="2 3">
    <name type="scientific">Nesidiocoris tenuis</name>
    <dbReference type="NCBI Taxonomy" id="355587"/>
    <lineage>
        <taxon>Eukaryota</taxon>
        <taxon>Metazoa</taxon>
        <taxon>Ecdysozoa</taxon>
        <taxon>Arthropoda</taxon>
        <taxon>Hexapoda</taxon>
        <taxon>Insecta</taxon>
        <taxon>Pterygota</taxon>
        <taxon>Neoptera</taxon>
        <taxon>Paraneoptera</taxon>
        <taxon>Hemiptera</taxon>
        <taxon>Heteroptera</taxon>
        <taxon>Panheteroptera</taxon>
        <taxon>Cimicomorpha</taxon>
        <taxon>Miridae</taxon>
        <taxon>Dicyphina</taxon>
        <taxon>Nesidiocoris</taxon>
    </lineage>
</organism>
<keyword evidence="3" id="KW-1185">Reference proteome</keyword>
<evidence type="ECO:0000313" key="3">
    <source>
        <dbReference type="Proteomes" id="UP001307889"/>
    </source>
</evidence>
<protein>
    <recommendedName>
        <fullName evidence="4">C2H2-type domain-containing protein</fullName>
    </recommendedName>
</protein>
<dbReference type="Proteomes" id="UP001307889">
    <property type="component" value="Chromosome 5"/>
</dbReference>
<name>A0ABN7ASH1_9HEMI</name>
<evidence type="ECO:0000256" key="1">
    <source>
        <dbReference type="SAM" id="MobiDB-lite"/>
    </source>
</evidence>
<accession>A0ABN7ASH1</accession>
<gene>
    <name evidence="2" type="ORF">NTJ_07053</name>
</gene>
<evidence type="ECO:0000313" key="2">
    <source>
        <dbReference type="EMBL" id="BES94244.1"/>
    </source>
</evidence>